<gene>
    <name evidence="3" type="primary">flr</name>
    <name evidence="3" type="ORF">SAMEA4364220_00633</name>
</gene>
<dbReference type="RefSeq" id="WP_027889677.1">
    <property type="nucleotide sequence ID" value="NZ_LT906446.1"/>
</dbReference>
<dbReference type="Proteomes" id="UP000215383">
    <property type="component" value="Chromosome 1"/>
</dbReference>
<evidence type="ECO:0000313" key="3">
    <source>
        <dbReference type="EMBL" id="SNU96716.1"/>
    </source>
</evidence>
<keyword evidence="4" id="KW-1185">Reference proteome</keyword>
<dbReference type="InterPro" id="IPR052174">
    <property type="entry name" value="Flavoredoxin"/>
</dbReference>
<proteinExistence type="inferred from homology"/>
<dbReference type="Pfam" id="PF01613">
    <property type="entry name" value="Flavin_Reduct"/>
    <property type="match status" value="1"/>
</dbReference>
<reference evidence="3 4" key="1">
    <citation type="submission" date="2017-06" db="EMBL/GenBank/DDBJ databases">
        <authorList>
            <consortium name="Pathogen Informatics"/>
        </authorList>
    </citation>
    <scope>NUCLEOTIDE SEQUENCE [LARGE SCALE GENOMIC DNA]</scope>
    <source>
        <strain evidence="3 4">NCTC10570</strain>
    </source>
</reference>
<dbReference type="InterPro" id="IPR002563">
    <property type="entry name" value="Flavin_Rdtase-like_dom"/>
</dbReference>
<comment type="similarity">
    <text evidence="1">Belongs to the flavoredoxin family.</text>
</comment>
<dbReference type="PANTHER" id="PTHR43567">
    <property type="entry name" value="FLAVOREDOXIN-RELATED-RELATED"/>
    <property type="match status" value="1"/>
</dbReference>
<organism evidence="3 4">
    <name type="scientific">Megamonas hypermegale</name>
    <dbReference type="NCBI Taxonomy" id="158847"/>
    <lineage>
        <taxon>Bacteria</taxon>
        <taxon>Bacillati</taxon>
        <taxon>Bacillota</taxon>
        <taxon>Negativicutes</taxon>
        <taxon>Selenomonadales</taxon>
        <taxon>Selenomonadaceae</taxon>
        <taxon>Megamonas</taxon>
    </lineage>
</organism>
<dbReference type="PANTHER" id="PTHR43567:SF5">
    <property type="entry name" value="HYPOTHETICAL CYTOSOLIC PROTEIN"/>
    <property type="match status" value="1"/>
</dbReference>
<evidence type="ECO:0000259" key="2">
    <source>
        <dbReference type="Pfam" id="PF01613"/>
    </source>
</evidence>
<dbReference type="SUPFAM" id="SSF50475">
    <property type="entry name" value="FMN-binding split barrel"/>
    <property type="match status" value="1"/>
</dbReference>
<dbReference type="EMBL" id="LT906446">
    <property type="protein sequence ID" value="SNU96716.1"/>
    <property type="molecule type" value="Genomic_DNA"/>
</dbReference>
<dbReference type="Gene3D" id="2.30.110.10">
    <property type="entry name" value="Electron Transport, Fmn-binding Protein, Chain A"/>
    <property type="match status" value="1"/>
</dbReference>
<evidence type="ECO:0000313" key="4">
    <source>
        <dbReference type="Proteomes" id="UP000215383"/>
    </source>
</evidence>
<dbReference type="GO" id="GO:0016646">
    <property type="term" value="F:oxidoreductase activity, acting on the CH-NH group of donors, NAD or NADP as acceptor"/>
    <property type="evidence" value="ECO:0007669"/>
    <property type="project" value="UniProtKB-ARBA"/>
</dbReference>
<sequence length="178" mass="20171">MKKYVDVFDYAKEILQAIPKGVLLTTKAHGKVNTMAIGWGTLGIEWRKPIFIAFVRENRFTRFQLDENGEFTVNIPFKPFDKKILGYCGTHSGKDTDKIADLNLTLEEGEKISVPAIAELPLTLECKVIYKQKQDMKALSEELCKIHYPQDVDSSFSGSNKDSHIAYYGEIVSAYIIE</sequence>
<name>A0A239TGG8_9FIRM</name>
<protein>
    <submittedName>
        <fullName evidence="3">Flavoredoxin</fullName>
    </submittedName>
</protein>
<feature type="domain" description="Flavin reductase like" evidence="2">
    <location>
        <begin position="19"/>
        <end position="133"/>
    </location>
</feature>
<dbReference type="eggNOG" id="COG1853">
    <property type="taxonomic scope" value="Bacteria"/>
</dbReference>
<dbReference type="AlphaFoldDB" id="A0A239TGG8"/>
<dbReference type="GeneID" id="78506663"/>
<dbReference type="InterPro" id="IPR012349">
    <property type="entry name" value="Split_barrel_FMN-bd"/>
</dbReference>
<dbReference type="GO" id="GO:0010181">
    <property type="term" value="F:FMN binding"/>
    <property type="evidence" value="ECO:0007669"/>
    <property type="project" value="InterPro"/>
</dbReference>
<evidence type="ECO:0000256" key="1">
    <source>
        <dbReference type="ARBA" id="ARBA00038054"/>
    </source>
</evidence>
<accession>A0A239TGG8</accession>